<dbReference type="EMBL" id="MGDX01000006">
    <property type="protein sequence ID" value="OGL71753.1"/>
    <property type="molecule type" value="Genomic_DNA"/>
</dbReference>
<feature type="transmembrane region" description="Helical" evidence="1">
    <location>
        <begin position="88"/>
        <end position="113"/>
    </location>
</feature>
<proteinExistence type="predicted"/>
<protein>
    <submittedName>
        <fullName evidence="2">Uncharacterized protein</fullName>
    </submittedName>
</protein>
<keyword evidence="1" id="KW-0472">Membrane</keyword>
<dbReference type="Proteomes" id="UP000177097">
    <property type="component" value="Unassembled WGS sequence"/>
</dbReference>
<organism evidence="2 3">
    <name type="scientific">Candidatus Uhrbacteria bacterium RIFCSPHIGHO2_02_FULL_53_13</name>
    <dbReference type="NCBI Taxonomy" id="1802389"/>
    <lineage>
        <taxon>Bacteria</taxon>
        <taxon>Candidatus Uhriibacteriota</taxon>
    </lineage>
</organism>
<evidence type="ECO:0000313" key="2">
    <source>
        <dbReference type="EMBL" id="OGL71753.1"/>
    </source>
</evidence>
<name>A0A1F7U0E6_9BACT</name>
<evidence type="ECO:0000256" key="1">
    <source>
        <dbReference type="SAM" id="Phobius"/>
    </source>
</evidence>
<feature type="transmembrane region" description="Helical" evidence="1">
    <location>
        <begin position="20"/>
        <end position="37"/>
    </location>
</feature>
<evidence type="ECO:0000313" key="3">
    <source>
        <dbReference type="Proteomes" id="UP000177097"/>
    </source>
</evidence>
<sequence length="154" mass="17482">MTLTTHATIGALIGAATGNPFLAFGAGLLSHFLVDIIPHGDRELYENHKRKQKHRRAYAFVTIDGIVAVMVIALMTGFQPVQYLNASIAMGVIGSILPDLIIGIHEAFHIKWLRWFHRLHFFFHNMISNRWGDVPLRYALFAQAVFVIVAQRWF</sequence>
<gene>
    <name evidence="2" type="ORF">A3C17_02970</name>
</gene>
<keyword evidence="1" id="KW-0812">Transmembrane</keyword>
<dbReference type="AlphaFoldDB" id="A0A1F7U0E6"/>
<reference evidence="2 3" key="1">
    <citation type="journal article" date="2016" name="Nat. Commun.">
        <title>Thousands of microbial genomes shed light on interconnected biogeochemical processes in an aquifer system.</title>
        <authorList>
            <person name="Anantharaman K."/>
            <person name="Brown C.T."/>
            <person name="Hug L.A."/>
            <person name="Sharon I."/>
            <person name="Castelle C.J."/>
            <person name="Probst A.J."/>
            <person name="Thomas B.C."/>
            <person name="Singh A."/>
            <person name="Wilkins M.J."/>
            <person name="Karaoz U."/>
            <person name="Brodie E.L."/>
            <person name="Williams K.H."/>
            <person name="Hubbard S.S."/>
            <person name="Banfield J.F."/>
        </authorList>
    </citation>
    <scope>NUCLEOTIDE SEQUENCE [LARGE SCALE GENOMIC DNA]</scope>
</reference>
<accession>A0A1F7U0E6</accession>
<comment type="caution">
    <text evidence="2">The sequence shown here is derived from an EMBL/GenBank/DDBJ whole genome shotgun (WGS) entry which is preliminary data.</text>
</comment>
<feature type="transmembrane region" description="Helical" evidence="1">
    <location>
        <begin position="57"/>
        <end position="76"/>
    </location>
</feature>
<keyword evidence="1" id="KW-1133">Transmembrane helix</keyword>